<sequence>MSKKYLAVLLFLSTVILSGCTSILWALNNPNDNSRHSERVEAYSDEIQSAFEYKNVNLSTKSLSGATGSIELPSEGVGFIGKKNVYFVTQNGNALLSLNKLMKDIPLKAIGSSKYIDISLVSDYQGYGNAGFNQFIHVKTRQPASSLTVKERTQLTDASFRLKDGFYQRSVEIRGVIINKSRFGGAIPGEASLNDSYQVRFYRYTSSTGMDGGKLAFNVLMTPVTLTGDILLLPLYLLMMMNG</sequence>
<feature type="transmembrane region" description="Helical" evidence="1">
    <location>
        <begin position="215"/>
        <end position="238"/>
    </location>
</feature>
<evidence type="ECO:0000313" key="2">
    <source>
        <dbReference type="EMBL" id="MFK69471.1"/>
    </source>
</evidence>
<name>A0A3J4MI79_SALER</name>
<organism evidence="2">
    <name type="scientific">Salmonella enterica</name>
    <name type="common">Salmonella choleraesuis</name>
    <dbReference type="NCBI Taxonomy" id="28901"/>
    <lineage>
        <taxon>Bacteria</taxon>
        <taxon>Pseudomonadati</taxon>
        <taxon>Pseudomonadota</taxon>
        <taxon>Gammaproteobacteria</taxon>
        <taxon>Enterobacterales</taxon>
        <taxon>Enterobacteriaceae</taxon>
        <taxon>Salmonella</taxon>
    </lineage>
</organism>
<accession>A0A3J4MI79</accession>
<keyword evidence="1" id="KW-0812">Transmembrane</keyword>
<dbReference type="PROSITE" id="PS51257">
    <property type="entry name" value="PROKAR_LIPOPROTEIN"/>
    <property type="match status" value="1"/>
</dbReference>
<proteinExistence type="predicted"/>
<reference evidence="2" key="1">
    <citation type="submission" date="2018-11" db="EMBL/GenBank/DDBJ databases">
        <authorList>
            <consortium name="PulseNet: The National Subtyping Network for Foodborne Disease Surveillance"/>
            <person name="Tarr C.L."/>
            <person name="Trees E."/>
            <person name="Katz L.S."/>
            <person name="Carleton-Romer H.A."/>
            <person name="Stroika S."/>
            <person name="Kucerova Z."/>
            <person name="Roache K.F."/>
            <person name="Sabol A.L."/>
            <person name="Besser J."/>
            <person name="Gerner-Smidt P."/>
        </authorList>
    </citation>
    <scope>NUCLEOTIDE SEQUENCE [LARGE SCALE GENOMIC DNA]</scope>
    <source>
        <strain evidence="2">PNUSAS057377</strain>
    </source>
</reference>
<keyword evidence="1" id="KW-0472">Membrane</keyword>
<comment type="caution">
    <text evidence="2">The sequence shown here is derived from an EMBL/GenBank/DDBJ whole genome shotgun (WGS) entry which is preliminary data.</text>
</comment>
<dbReference type="AlphaFoldDB" id="A0A3J4MI79"/>
<gene>
    <name evidence="2" type="ORF">EEN95_09080</name>
</gene>
<dbReference type="Proteomes" id="UP000885320">
    <property type="component" value="Unassembled WGS sequence"/>
</dbReference>
<keyword evidence="1" id="KW-1133">Transmembrane helix</keyword>
<protein>
    <recommendedName>
        <fullName evidence="3">Lipoprotein</fullName>
    </recommendedName>
</protein>
<dbReference type="EMBL" id="RMUA01000010">
    <property type="protein sequence ID" value="MFK69471.1"/>
    <property type="molecule type" value="Genomic_DNA"/>
</dbReference>
<evidence type="ECO:0000256" key="1">
    <source>
        <dbReference type="SAM" id="Phobius"/>
    </source>
</evidence>
<evidence type="ECO:0008006" key="3">
    <source>
        <dbReference type="Google" id="ProtNLM"/>
    </source>
</evidence>